<dbReference type="EMBL" id="CAJOBI010014775">
    <property type="protein sequence ID" value="CAF4178668.1"/>
    <property type="molecule type" value="Genomic_DNA"/>
</dbReference>
<dbReference type="Proteomes" id="UP000676336">
    <property type="component" value="Unassembled WGS sequence"/>
</dbReference>
<evidence type="ECO:0000313" key="3">
    <source>
        <dbReference type="Proteomes" id="UP000676336"/>
    </source>
</evidence>
<name>A0A8S2RS87_9BILA</name>
<proteinExistence type="predicted"/>
<organism evidence="2 3">
    <name type="scientific">Rotaria magnacalcarata</name>
    <dbReference type="NCBI Taxonomy" id="392030"/>
    <lineage>
        <taxon>Eukaryota</taxon>
        <taxon>Metazoa</taxon>
        <taxon>Spiralia</taxon>
        <taxon>Gnathifera</taxon>
        <taxon>Rotifera</taxon>
        <taxon>Eurotatoria</taxon>
        <taxon>Bdelloidea</taxon>
        <taxon>Philodinida</taxon>
        <taxon>Philodinidae</taxon>
        <taxon>Rotaria</taxon>
    </lineage>
</organism>
<sequence>RNSSLVPIAEFRRPSLDTTITEAQQLIHEE</sequence>
<evidence type="ECO:0000313" key="1">
    <source>
        <dbReference type="EMBL" id="CAF4178668.1"/>
    </source>
</evidence>
<dbReference type="AlphaFoldDB" id="A0A8S2RS87"/>
<protein>
    <submittedName>
        <fullName evidence="2">Uncharacterized protein</fullName>
    </submittedName>
</protein>
<evidence type="ECO:0000313" key="2">
    <source>
        <dbReference type="EMBL" id="CAF4179457.1"/>
    </source>
</evidence>
<feature type="non-terminal residue" evidence="2">
    <location>
        <position position="1"/>
    </location>
</feature>
<accession>A0A8S2RS87</accession>
<comment type="caution">
    <text evidence="2">The sequence shown here is derived from an EMBL/GenBank/DDBJ whole genome shotgun (WGS) entry which is preliminary data.</text>
</comment>
<dbReference type="EMBL" id="CAJOBI010014891">
    <property type="protein sequence ID" value="CAF4179457.1"/>
    <property type="molecule type" value="Genomic_DNA"/>
</dbReference>
<reference evidence="2" key="1">
    <citation type="submission" date="2021-02" db="EMBL/GenBank/DDBJ databases">
        <authorList>
            <person name="Nowell W R."/>
        </authorList>
    </citation>
    <scope>NUCLEOTIDE SEQUENCE</scope>
</reference>
<gene>
    <name evidence="1" type="ORF">SMN809_LOCUS20920</name>
    <name evidence="2" type="ORF">SMN809_LOCUS20951</name>
</gene>